<keyword evidence="5 9" id="KW-0460">Magnesium</keyword>
<gene>
    <name evidence="11" type="ORF">SAMN05216241_105106</name>
</gene>
<keyword evidence="9" id="KW-1003">Cell membrane</keyword>
<evidence type="ECO:0000256" key="3">
    <source>
        <dbReference type="ARBA" id="ARBA00022448"/>
    </source>
</evidence>
<dbReference type="GO" id="GO:0005886">
    <property type="term" value="C:plasma membrane"/>
    <property type="evidence" value="ECO:0007669"/>
    <property type="project" value="UniProtKB-SubCell"/>
</dbReference>
<dbReference type="InterPro" id="IPR000644">
    <property type="entry name" value="CBS_dom"/>
</dbReference>
<dbReference type="SMART" id="SM00116">
    <property type="entry name" value="CBS"/>
    <property type="match status" value="2"/>
</dbReference>
<evidence type="ECO:0000313" key="11">
    <source>
        <dbReference type="EMBL" id="SDG09273.1"/>
    </source>
</evidence>
<dbReference type="Gene3D" id="1.10.357.20">
    <property type="entry name" value="SLC41 divalent cation transporters, integral membrane domain"/>
    <property type="match status" value="1"/>
</dbReference>
<feature type="transmembrane region" description="Helical" evidence="9">
    <location>
        <begin position="362"/>
        <end position="382"/>
    </location>
</feature>
<dbReference type="SUPFAM" id="SSF54631">
    <property type="entry name" value="CBS-domain pair"/>
    <property type="match status" value="1"/>
</dbReference>
<dbReference type="OrthoDB" id="9790355at2"/>
<dbReference type="Pfam" id="PF03448">
    <property type="entry name" value="MgtE_N"/>
    <property type="match status" value="1"/>
</dbReference>
<dbReference type="RefSeq" id="WP_090019698.1">
    <property type="nucleotide sequence ID" value="NZ_FNCE01000005.1"/>
</dbReference>
<dbReference type="Pfam" id="PF00571">
    <property type="entry name" value="CBS"/>
    <property type="match status" value="2"/>
</dbReference>
<keyword evidence="9" id="KW-0479">Metal-binding</keyword>
<evidence type="ECO:0000256" key="4">
    <source>
        <dbReference type="ARBA" id="ARBA00022692"/>
    </source>
</evidence>
<keyword evidence="4 9" id="KW-0812">Transmembrane</keyword>
<evidence type="ECO:0000256" key="7">
    <source>
        <dbReference type="ARBA" id="ARBA00023136"/>
    </source>
</evidence>
<comment type="subunit">
    <text evidence="9">Homodimer.</text>
</comment>
<dbReference type="SUPFAM" id="SSF161093">
    <property type="entry name" value="MgtE membrane domain-like"/>
    <property type="match status" value="1"/>
</dbReference>
<dbReference type="InterPro" id="IPR038076">
    <property type="entry name" value="MgtE_N_sf"/>
</dbReference>
<dbReference type="PANTHER" id="PTHR43773">
    <property type="entry name" value="MAGNESIUM TRANSPORTER MGTE"/>
    <property type="match status" value="1"/>
</dbReference>
<dbReference type="InterPro" id="IPR006668">
    <property type="entry name" value="Mg_transptr_MgtE_intracell_dom"/>
</dbReference>
<comment type="subcellular location">
    <subcellularLocation>
        <location evidence="9">Cell membrane</location>
        <topology evidence="9">Multi-pass membrane protein</topology>
    </subcellularLocation>
    <subcellularLocation>
        <location evidence="1">Membrane</location>
        <topology evidence="1">Multi-pass membrane protein</topology>
    </subcellularLocation>
</comment>
<evidence type="ECO:0000256" key="5">
    <source>
        <dbReference type="ARBA" id="ARBA00022842"/>
    </source>
</evidence>
<dbReference type="GO" id="GO:0046872">
    <property type="term" value="F:metal ion binding"/>
    <property type="evidence" value="ECO:0007669"/>
    <property type="project" value="UniProtKB-KW"/>
</dbReference>
<dbReference type="GO" id="GO:0015095">
    <property type="term" value="F:magnesium ion transmembrane transporter activity"/>
    <property type="evidence" value="ECO:0007669"/>
    <property type="project" value="UniProtKB-UniRule"/>
</dbReference>
<sequence length="455" mass="48750">MLLQPERMRAYAERVADLIGEERYAEAAREATNLSHARVAEILMEDAPRRAVVPFLERWGRDRAALTLAELPDEFAAELVAEADRERATDWLAGMPTDVAADIVAELDGDTAEPLLADLPAASRASVQRLSRYEEDSAGAWMSPYFVAVPLDKSVGEVIEALRAAPHRHANTAYVYVVDEQQRLVGVVSLRELMLSPATLPVRRLMKRDILVARTGDNAAEAADRTYTRGLKMLPVVTEADALVGVLTMEDALELLSEQLADELSGIGATSREESFFTPPWRAIQLRLPWMAANVFLNLAAVSIISAFEATLAQVAILAAFLPMITDMGGNVGIQALSVSIRSIALGEVRLRDYWQAVRKELAIGVVNGLALGALFGVIAYAMEANALLGGIAGAALAVNVLVAGVVGGTIPFFIRRIGLDPAMLTGPILTTVTDITGVSIYLGLASLVLAGLVA</sequence>
<dbReference type="Gene3D" id="1.25.60.10">
    <property type="entry name" value="MgtE N-terminal domain-like"/>
    <property type="match status" value="1"/>
</dbReference>
<evidence type="ECO:0000256" key="8">
    <source>
        <dbReference type="PROSITE-ProRule" id="PRU00703"/>
    </source>
</evidence>
<dbReference type="InterPro" id="IPR036739">
    <property type="entry name" value="SLC41_membr_dom_sf"/>
</dbReference>
<dbReference type="InterPro" id="IPR006669">
    <property type="entry name" value="MgtE_transporter"/>
</dbReference>
<proteinExistence type="inferred from homology"/>
<keyword evidence="7 9" id="KW-0472">Membrane</keyword>
<dbReference type="SUPFAM" id="SSF158791">
    <property type="entry name" value="MgtE N-terminal domain-like"/>
    <property type="match status" value="1"/>
</dbReference>
<dbReference type="STRING" id="1082479.SAMN05216241_105106"/>
<evidence type="ECO:0000256" key="2">
    <source>
        <dbReference type="ARBA" id="ARBA00009749"/>
    </source>
</evidence>
<comment type="function">
    <text evidence="9">Acts as a magnesium transporter.</text>
</comment>
<dbReference type="AlphaFoldDB" id="A0A1G7RET6"/>
<reference evidence="11 12" key="1">
    <citation type="submission" date="2016-10" db="EMBL/GenBank/DDBJ databases">
        <authorList>
            <person name="de Groot N.N."/>
        </authorList>
    </citation>
    <scope>NUCLEOTIDE SEQUENCE [LARGE SCALE GENOMIC DNA]</scope>
    <source>
        <strain evidence="11 12">DSM 25584</strain>
    </source>
</reference>
<evidence type="ECO:0000256" key="6">
    <source>
        <dbReference type="ARBA" id="ARBA00022989"/>
    </source>
</evidence>
<dbReference type="PROSITE" id="PS51371">
    <property type="entry name" value="CBS"/>
    <property type="match status" value="2"/>
</dbReference>
<feature type="domain" description="CBS" evidence="10">
    <location>
        <begin position="142"/>
        <end position="205"/>
    </location>
</feature>
<accession>A0A1G7RET6</accession>
<comment type="similarity">
    <text evidence="2 9">Belongs to the SLC41A transporter family.</text>
</comment>
<evidence type="ECO:0000256" key="1">
    <source>
        <dbReference type="ARBA" id="ARBA00004141"/>
    </source>
</evidence>
<keyword evidence="8" id="KW-0129">CBS domain</keyword>
<dbReference type="SMART" id="SM00924">
    <property type="entry name" value="MgtE_N"/>
    <property type="match status" value="1"/>
</dbReference>
<dbReference type="Proteomes" id="UP000199415">
    <property type="component" value="Unassembled WGS sequence"/>
</dbReference>
<feature type="transmembrane region" description="Helical" evidence="9">
    <location>
        <begin position="436"/>
        <end position="454"/>
    </location>
</feature>
<feature type="transmembrane region" description="Helical" evidence="9">
    <location>
        <begin position="388"/>
        <end position="415"/>
    </location>
</feature>
<protein>
    <recommendedName>
        <fullName evidence="9">Magnesium transporter MgtE</fullName>
    </recommendedName>
</protein>
<dbReference type="EMBL" id="FNCE01000005">
    <property type="protein sequence ID" value="SDG09273.1"/>
    <property type="molecule type" value="Genomic_DNA"/>
</dbReference>
<keyword evidence="12" id="KW-1185">Reference proteome</keyword>
<evidence type="ECO:0000313" key="12">
    <source>
        <dbReference type="Proteomes" id="UP000199415"/>
    </source>
</evidence>
<dbReference type="InterPro" id="IPR046342">
    <property type="entry name" value="CBS_dom_sf"/>
</dbReference>
<name>A0A1G7RET6_9PROT</name>
<comment type="caution">
    <text evidence="9">Lacks conserved residue(s) required for the propagation of feature annotation.</text>
</comment>
<dbReference type="Gene3D" id="3.10.580.10">
    <property type="entry name" value="CBS-domain"/>
    <property type="match status" value="1"/>
</dbReference>
<evidence type="ECO:0000259" key="10">
    <source>
        <dbReference type="PROSITE" id="PS51371"/>
    </source>
</evidence>
<dbReference type="CDD" id="cd04606">
    <property type="entry name" value="CBS_pair_Mg_transporter"/>
    <property type="match status" value="1"/>
</dbReference>
<dbReference type="InterPro" id="IPR006667">
    <property type="entry name" value="SLC41_membr_dom"/>
</dbReference>
<keyword evidence="3 9" id="KW-0813">Transport</keyword>
<evidence type="ECO:0000256" key="9">
    <source>
        <dbReference type="RuleBase" id="RU362011"/>
    </source>
</evidence>
<dbReference type="Pfam" id="PF01769">
    <property type="entry name" value="MgtE"/>
    <property type="match status" value="1"/>
</dbReference>
<feature type="domain" description="CBS" evidence="10">
    <location>
        <begin position="206"/>
        <end position="263"/>
    </location>
</feature>
<keyword evidence="6 9" id="KW-1133">Transmembrane helix</keyword>
<dbReference type="NCBIfam" id="TIGR00400">
    <property type="entry name" value="mgtE"/>
    <property type="match status" value="1"/>
</dbReference>
<organism evidence="11 12">
    <name type="scientific">Limimonas halophila</name>
    <dbReference type="NCBI Taxonomy" id="1082479"/>
    <lineage>
        <taxon>Bacteria</taxon>
        <taxon>Pseudomonadati</taxon>
        <taxon>Pseudomonadota</taxon>
        <taxon>Alphaproteobacteria</taxon>
        <taxon>Rhodospirillales</taxon>
        <taxon>Rhodovibrionaceae</taxon>
        <taxon>Limimonas</taxon>
    </lineage>
</organism>
<dbReference type="PANTHER" id="PTHR43773:SF1">
    <property type="entry name" value="MAGNESIUM TRANSPORTER MGTE"/>
    <property type="match status" value="1"/>
</dbReference>